<evidence type="ECO:0000256" key="3">
    <source>
        <dbReference type="ARBA" id="ARBA00022927"/>
    </source>
</evidence>
<dbReference type="PRINTS" id="PR00314">
    <property type="entry name" value="CLATHRINADPT"/>
</dbReference>
<evidence type="ECO:0000259" key="6">
    <source>
        <dbReference type="PROSITE" id="PS51072"/>
    </source>
</evidence>
<feature type="region of interest" description="Disordered" evidence="5">
    <location>
        <begin position="121"/>
        <end position="163"/>
    </location>
</feature>
<accession>A0A9P8AGH6</accession>
<dbReference type="EMBL" id="JAHMUF010000024">
    <property type="protein sequence ID" value="KAG7191739.1"/>
    <property type="molecule type" value="Genomic_DNA"/>
</dbReference>
<sequence>MRCIPVLLIKGLNYIFYRTTNDLIFLGVTRQNIDVMETIWFLKSFQHTLSQYVYEGRHHTTEESNSCISKTIELDRDVIMDNFNLIYELFDECVDFGIPQMTNYNVLREFIKVGANLPQTPESHYSSEDDDDDNGDAKNGTKQRSLTKLSHNQSKLNQTKMTSSSNMAKKLALFEISASVNPSILRDASLKYGWRPKGIFYAKNEIYVDIVEDCEFHYDLQTQRIRKNDIYGTIAVKCYLSGMPLCKIGFNESNMSRVHQDEVAAMSLEEEPEGNQLKSSNFPEEEEEETAIKRSRIPLGNINFHQCVQLEEVISDNLIRFLPPDDRFILLTYHVEQQKQIHKLPIVLIEPKYIVHRNQKTLVIQCTLTSNYWKRLKSLKMLVKIPINPHLFDLKFEQDDDLKFKAEMGDVKYNLDSSELFWTIHGLSGKHSVRMMAEFSLQGDCKQSITQEKLISICNNRFDAADDDHHNLHPEDEIDESQRELDEFYGVNGAQVSLLKEIKRNLKRRRHEFNNISIGFEIPLMTYSGLKLTYLRVDEDQMKYTCFPWVKYTTISGFKTTGGNANIESNCNYRFKLGIRCFQLTD</sequence>
<evidence type="ECO:0000256" key="5">
    <source>
        <dbReference type="SAM" id="MobiDB-lite"/>
    </source>
</evidence>
<comment type="subcellular location">
    <subcellularLocation>
        <location evidence="1">Endomembrane system</location>
    </subcellularLocation>
</comment>
<dbReference type="PANTHER" id="PTHR10529">
    <property type="entry name" value="AP COMPLEX SUBUNIT MU"/>
    <property type="match status" value="1"/>
</dbReference>
<evidence type="ECO:0000256" key="4">
    <source>
        <dbReference type="ARBA" id="ARBA00023136"/>
    </source>
</evidence>
<dbReference type="InterPro" id="IPR028565">
    <property type="entry name" value="MHD"/>
</dbReference>
<dbReference type="SUPFAM" id="SSF49447">
    <property type="entry name" value="Second domain of Mu2 adaptin subunit (ap50) of ap2 adaptor"/>
    <property type="match status" value="1"/>
</dbReference>
<dbReference type="GO" id="GO:0030131">
    <property type="term" value="C:clathrin adaptor complex"/>
    <property type="evidence" value="ECO:0007669"/>
    <property type="project" value="InterPro"/>
</dbReference>
<dbReference type="Pfam" id="PF00928">
    <property type="entry name" value="Adap_comp_sub"/>
    <property type="match status" value="1"/>
</dbReference>
<keyword evidence="4" id="KW-0472">Membrane</keyword>
<dbReference type="OrthoDB" id="10259133at2759"/>
<dbReference type="AlphaFoldDB" id="A0A9P8AGH6"/>
<dbReference type="InterPro" id="IPR036168">
    <property type="entry name" value="AP2_Mu_C_sf"/>
</dbReference>
<evidence type="ECO:0000256" key="1">
    <source>
        <dbReference type="ARBA" id="ARBA00004308"/>
    </source>
</evidence>
<evidence type="ECO:0000313" key="8">
    <source>
        <dbReference type="Proteomes" id="UP000790833"/>
    </source>
</evidence>
<gene>
    <name evidence="7" type="ORF">KQ657_002875</name>
</gene>
<dbReference type="GO" id="GO:0016192">
    <property type="term" value="P:vesicle-mediated transport"/>
    <property type="evidence" value="ECO:0007669"/>
    <property type="project" value="InterPro"/>
</dbReference>
<dbReference type="GeneID" id="66116249"/>
<dbReference type="InterPro" id="IPR011012">
    <property type="entry name" value="Longin-like_dom_sf"/>
</dbReference>
<comment type="caution">
    <text evidence="7">The sequence shown here is derived from an EMBL/GenBank/DDBJ whole genome shotgun (WGS) entry which is preliminary data.</text>
</comment>
<feature type="compositionally biased region" description="Polar residues" evidence="5">
    <location>
        <begin position="140"/>
        <end position="163"/>
    </location>
</feature>
<dbReference type="Gene3D" id="3.30.450.60">
    <property type="match status" value="1"/>
</dbReference>
<keyword evidence="8" id="KW-1185">Reference proteome</keyword>
<dbReference type="Gene3D" id="2.60.40.1170">
    <property type="entry name" value="Mu homology domain, subdomain B"/>
    <property type="match status" value="2"/>
</dbReference>
<dbReference type="GO" id="GO:0012505">
    <property type="term" value="C:endomembrane system"/>
    <property type="evidence" value="ECO:0007669"/>
    <property type="project" value="UniProtKB-SubCell"/>
</dbReference>
<organism evidence="7 8">
    <name type="scientific">Scheffersomyces spartinae</name>
    <dbReference type="NCBI Taxonomy" id="45513"/>
    <lineage>
        <taxon>Eukaryota</taxon>
        <taxon>Fungi</taxon>
        <taxon>Dikarya</taxon>
        <taxon>Ascomycota</taxon>
        <taxon>Saccharomycotina</taxon>
        <taxon>Pichiomycetes</taxon>
        <taxon>Debaryomycetaceae</taxon>
        <taxon>Scheffersomyces</taxon>
    </lineage>
</organism>
<feature type="domain" description="MHD" evidence="6">
    <location>
        <begin position="203"/>
        <end position="562"/>
    </location>
</feature>
<keyword evidence="2" id="KW-0813">Transport</keyword>
<dbReference type="GO" id="GO:0006886">
    <property type="term" value="P:intracellular protein transport"/>
    <property type="evidence" value="ECO:0007669"/>
    <property type="project" value="InterPro"/>
</dbReference>
<evidence type="ECO:0000313" key="7">
    <source>
        <dbReference type="EMBL" id="KAG7191739.1"/>
    </source>
</evidence>
<dbReference type="PROSITE" id="PS51072">
    <property type="entry name" value="MHD"/>
    <property type="match status" value="1"/>
</dbReference>
<dbReference type="Proteomes" id="UP000790833">
    <property type="component" value="Unassembled WGS sequence"/>
</dbReference>
<proteinExistence type="predicted"/>
<dbReference type="SUPFAM" id="SSF64356">
    <property type="entry name" value="SNARE-like"/>
    <property type="match status" value="1"/>
</dbReference>
<keyword evidence="3" id="KW-0653">Protein transport</keyword>
<dbReference type="InterPro" id="IPR050431">
    <property type="entry name" value="Adaptor_comp_med_subunit"/>
</dbReference>
<reference evidence="7" key="1">
    <citation type="submission" date="2021-03" db="EMBL/GenBank/DDBJ databases">
        <authorList>
            <person name="Palmer J.M."/>
        </authorList>
    </citation>
    <scope>NUCLEOTIDE SEQUENCE</scope>
    <source>
        <strain evidence="7">ARV_011</strain>
    </source>
</reference>
<dbReference type="RefSeq" id="XP_043047291.1">
    <property type="nucleotide sequence ID" value="XM_043193622.1"/>
</dbReference>
<evidence type="ECO:0000256" key="2">
    <source>
        <dbReference type="ARBA" id="ARBA00022448"/>
    </source>
</evidence>
<name>A0A9P8AGH6_9ASCO</name>
<dbReference type="InterPro" id="IPR001392">
    <property type="entry name" value="Clathrin_mu"/>
</dbReference>
<protein>
    <recommendedName>
        <fullName evidence="6">MHD domain-containing protein</fullName>
    </recommendedName>
</protein>